<dbReference type="Proteomes" id="UP000238326">
    <property type="component" value="Unassembled WGS sequence"/>
</dbReference>
<sequence length="302" mass="33971">MKTASPIRPAPSLRTWLLALFWLALGPGTLSLVDLHQLFPNAYGQMVLNLARLDRAIPEETVHVVAIGTSKTYFALPFDAELAAQIDPSGKRMVFHRFAYSAATFTDLWPVFLALQRQPPDWLLIEGDLLFVDRRYSEADWRTRFRDNLLLVQQAVFRSVSPASEMNRGIDVWPEPASCLATQQPASLKKYQDIAARWRVAKPAQWQSYVDALRPLTARGTQIAVLDLPRAPRATRLVPASLDDDVAALRERTTQTFGYAAWSPGSLVDDEFCDSGHMNADGRAHYTAWLADRLRPLLESRP</sequence>
<keyword evidence="2" id="KW-1185">Reference proteome</keyword>
<dbReference type="OrthoDB" id="975958at2"/>
<dbReference type="EMBL" id="PVLR01000016">
    <property type="protein sequence ID" value="PRD69266.1"/>
    <property type="molecule type" value="Genomic_DNA"/>
</dbReference>
<evidence type="ECO:0000313" key="1">
    <source>
        <dbReference type="EMBL" id="PRD69266.1"/>
    </source>
</evidence>
<reference evidence="1 2" key="1">
    <citation type="submission" date="2018-03" db="EMBL/GenBank/DDBJ databases">
        <title>Comparative genomics illustrates the genes involved in a hyperalkaliphilic mechanisms of Serpentinomonas isolated from highly-alkaline calcium-rich serpentinized springs.</title>
        <authorList>
            <person name="Suzuki S."/>
            <person name="Ishii S."/>
            <person name="Walworth N."/>
            <person name="Bird L."/>
            <person name="Kuenen J.G."/>
            <person name="Nealson K.H."/>
        </authorList>
    </citation>
    <scope>NUCLEOTIDE SEQUENCE [LARGE SCALE GENOMIC DNA]</scope>
    <source>
        <strain evidence="1 2">83</strain>
    </source>
</reference>
<gene>
    <name evidence="1" type="ORF">C6P61_06375</name>
</gene>
<evidence type="ECO:0008006" key="3">
    <source>
        <dbReference type="Google" id="ProtNLM"/>
    </source>
</evidence>
<protein>
    <recommendedName>
        <fullName evidence="3">SGNH/GDSL hydrolase family protein</fullName>
    </recommendedName>
</protein>
<dbReference type="RefSeq" id="WP_105729099.1">
    <property type="nucleotide sequence ID" value="NZ_DAIPCI010000010.1"/>
</dbReference>
<accession>A0A2S9KFR2</accession>
<evidence type="ECO:0000313" key="2">
    <source>
        <dbReference type="Proteomes" id="UP000238326"/>
    </source>
</evidence>
<name>A0A2S9KFR2_9BURK</name>
<proteinExistence type="predicted"/>
<organism evidence="1 2">
    <name type="scientific">Malikia spinosa</name>
    <dbReference type="NCBI Taxonomy" id="86180"/>
    <lineage>
        <taxon>Bacteria</taxon>
        <taxon>Pseudomonadati</taxon>
        <taxon>Pseudomonadota</taxon>
        <taxon>Betaproteobacteria</taxon>
        <taxon>Burkholderiales</taxon>
        <taxon>Comamonadaceae</taxon>
        <taxon>Malikia</taxon>
    </lineage>
</organism>
<dbReference type="AlphaFoldDB" id="A0A2S9KFR2"/>
<comment type="caution">
    <text evidence="1">The sequence shown here is derived from an EMBL/GenBank/DDBJ whole genome shotgun (WGS) entry which is preliminary data.</text>
</comment>